<keyword evidence="1" id="KW-0812">Transmembrane</keyword>
<reference evidence="2 3" key="1">
    <citation type="submission" date="2021-03" db="EMBL/GenBank/DDBJ databases">
        <title>Antimicrobial resistance genes in bacteria isolated from Japanese honey, and their potential for conferring macrolide and lincosamide resistance in the American foulbrood pathogen Paenibacillus larvae.</title>
        <authorList>
            <person name="Okamoto M."/>
            <person name="Kumagai M."/>
            <person name="Kanamori H."/>
            <person name="Takamatsu D."/>
        </authorList>
    </citation>
    <scope>NUCLEOTIDE SEQUENCE [LARGE SCALE GENOMIC DNA]</scope>
    <source>
        <strain evidence="2 3">J1TS3</strain>
    </source>
</reference>
<dbReference type="Pfam" id="PF11193">
    <property type="entry name" value="DUF2812"/>
    <property type="match status" value="1"/>
</dbReference>
<accession>A0ABQ4KAM5</accession>
<keyword evidence="3" id="KW-1185">Reference proteome</keyword>
<keyword evidence="1" id="KW-1133">Transmembrane helix</keyword>
<evidence type="ECO:0000313" key="2">
    <source>
        <dbReference type="EMBL" id="GIN22115.1"/>
    </source>
</evidence>
<dbReference type="EMBL" id="BOQT01000013">
    <property type="protein sequence ID" value="GIN22115.1"/>
    <property type="molecule type" value="Genomic_DNA"/>
</dbReference>
<comment type="caution">
    <text evidence="2">The sequence shown here is derived from an EMBL/GenBank/DDBJ whole genome shotgun (WGS) entry which is preliminary data.</text>
</comment>
<feature type="transmembrane region" description="Helical" evidence="1">
    <location>
        <begin position="115"/>
        <end position="136"/>
    </location>
</feature>
<organism evidence="2 3">
    <name type="scientific">Siminovitchia fordii</name>
    <dbReference type="NCBI Taxonomy" id="254759"/>
    <lineage>
        <taxon>Bacteria</taxon>
        <taxon>Bacillati</taxon>
        <taxon>Bacillota</taxon>
        <taxon>Bacilli</taxon>
        <taxon>Bacillales</taxon>
        <taxon>Bacillaceae</taxon>
        <taxon>Siminovitchia</taxon>
    </lineage>
</organism>
<evidence type="ECO:0008006" key="4">
    <source>
        <dbReference type="Google" id="ProtNLM"/>
    </source>
</evidence>
<name>A0ABQ4KAM5_9BACI</name>
<gene>
    <name evidence="2" type="ORF">J1TS3_32490</name>
</gene>
<keyword evidence="1" id="KW-0472">Membrane</keyword>
<dbReference type="RefSeq" id="WP_249412716.1">
    <property type="nucleotide sequence ID" value="NZ_BOQT01000013.1"/>
</dbReference>
<proteinExistence type="predicted"/>
<sequence length="147" mass="16939">MKRFRFVGYELEKGEGEDVIFSIDYRTLKPDEEDEYFNMFSYAGWTHVCSSYDMHIFKAEKGTKPIYSDAESARDKIEQIAKPVRMAVVLLAALTGILWVIMTLTSGSLQNISKWAFLLSFVLTLPAVMTIMAIYYHKWTKRSKASL</sequence>
<evidence type="ECO:0000313" key="3">
    <source>
        <dbReference type="Proteomes" id="UP000680279"/>
    </source>
</evidence>
<dbReference type="Proteomes" id="UP000680279">
    <property type="component" value="Unassembled WGS sequence"/>
</dbReference>
<protein>
    <recommendedName>
        <fullName evidence="4">DUF2812 domain-containing protein</fullName>
    </recommendedName>
</protein>
<dbReference type="InterPro" id="IPR021359">
    <property type="entry name" value="DUF2812"/>
</dbReference>
<feature type="transmembrane region" description="Helical" evidence="1">
    <location>
        <begin position="86"/>
        <end position="109"/>
    </location>
</feature>
<evidence type="ECO:0000256" key="1">
    <source>
        <dbReference type="SAM" id="Phobius"/>
    </source>
</evidence>